<dbReference type="InterPro" id="IPR000413">
    <property type="entry name" value="Integrin_alpha"/>
</dbReference>
<dbReference type="Gene3D" id="2.60.40.1530">
    <property type="entry name" value="ntegrin, alpha v. Chain A, domain 4"/>
    <property type="match status" value="1"/>
</dbReference>
<feature type="domain" description="Integrin alpha second immunoglobulin-like" evidence="15">
    <location>
        <begin position="627"/>
        <end position="779"/>
    </location>
</feature>
<dbReference type="InterPro" id="IPR048286">
    <property type="entry name" value="Integrin_alpha_Ig-like_3"/>
</dbReference>
<feature type="chain" id="PRO_5043099067" description="Integrin alpha-2 domain-containing protein" evidence="13">
    <location>
        <begin position="23"/>
        <end position="1051"/>
    </location>
</feature>
<feature type="domain" description="Integrin alpha first immunoglubulin-like" evidence="14">
    <location>
        <begin position="467"/>
        <end position="625"/>
    </location>
</feature>
<feature type="repeat" description="FG-GAP" evidence="12">
    <location>
        <begin position="363"/>
        <end position="420"/>
    </location>
</feature>
<accession>A0AAV6FHB3</accession>
<keyword evidence="8 13" id="KW-0401">Integrin</keyword>
<dbReference type="GO" id="GO:0033627">
    <property type="term" value="P:cell adhesion mediated by integrin"/>
    <property type="evidence" value="ECO:0007669"/>
    <property type="project" value="TreeGrafter"/>
</dbReference>
<evidence type="ECO:0000259" key="14">
    <source>
        <dbReference type="Pfam" id="PF08441"/>
    </source>
</evidence>
<protein>
    <recommendedName>
        <fullName evidence="19">Integrin alpha-2 domain-containing protein</fullName>
    </recommendedName>
</protein>
<dbReference type="GO" id="GO:0098609">
    <property type="term" value="P:cell-cell adhesion"/>
    <property type="evidence" value="ECO:0007669"/>
    <property type="project" value="TreeGrafter"/>
</dbReference>
<comment type="similarity">
    <text evidence="2 13">Belongs to the integrin alpha chain family.</text>
</comment>
<organism evidence="17 18">
    <name type="scientific">Alosa alosa</name>
    <name type="common">allis shad</name>
    <dbReference type="NCBI Taxonomy" id="278164"/>
    <lineage>
        <taxon>Eukaryota</taxon>
        <taxon>Metazoa</taxon>
        <taxon>Chordata</taxon>
        <taxon>Craniata</taxon>
        <taxon>Vertebrata</taxon>
        <taxon>Euteleostomi</taxon>
        <taxon>Actinopterygii</taxon>
        <taxon>Neopterygii</taxon>
        <taxon>Teleostei</taxon>
        <taxon>Clupei</taxon>
        <taxon>Clupeiformes</taxon>
        <taxon>Clupeoidei</taxon>
        <taxon>Clupeidae</taxon>
        <taxon>Alosa</taxon>
    </lineage>
</organism>
<evidence type="ECO:0000313" key="18">
    <source>
        <dbReference type="Proteomes" id="UP000823561"/>
    </source>
</evidence>
<proteinExistence type="inferred from homology"/>
<keyword evidence="6 13" id="KW-0130">Cell adhesion</keyword>
<evidence type="ECO:0000256" key="12">
    <source>
        <dbReference type="PROSITE-ProRule" id="PRU00803"/>
    </source>
</evidence>
<evidence type="ECO:0000256" key="5">
    <source>
        <dbReference type="ARBA" id="ARBA00022737"/>
    </source>
</evidence>
<evidence type="ECO:0000256" key="13">
    <source>
        <dbReference type="RuleBase" id="RU003762"/>
    </source>
</evidence>
<dbReference type="SUPFAM" id="SSF69318">
    <property type="entry name" value="Integrin alpha N-terminal domain"/>
    <property type="match status" value="1"/>
</dbReference>
<keyword evidence="5" id="KW-0677">Repeat</keyword>
<dbReference type="InterPro" id="IPR013649">
    <property type="entry name" value="Integrin_alpha_Ig-like_1"/>
</dbReference>
<dbReference type="InterPro" id="IPR028994">
    <property type="entry name" value="Integrin_alpha_N"/>
</dbReference>
<dbReference type="PANTHER" id="PTHR23220">
    <property type="entry name" value="INTEGRIN ALPHA"/>
    <property type="match status" value="1"/>
</dbReference>
<evidence type="ECO:0000256" key="10">
    <source>
        <dbReference type="ARBA" id="ARBA00023170"/>
    </source>
</evidence>
<dbReference type="PROSITE" id="PS51470">
    <property type="entry name" value="FG_GAP"/>
    <property type="match status" value="4"/>
</dbReference>
<dbReference type="EMBL" id="JADWDJ010000023">
    <property type="protein sequence ID" value="KAG5262183.1"/>
    <property type="molecule type" value="Genomic_DNA"/>
</dbReference>
<evidence type="ECO:0000256" key="6">
    <source>
        <dbReference type="ARBA" id="ARBA00022889"/>
    </source>
</evidence>
<keyword evidence="18" id="KW-1185">Reference proteome</keyword>
<evidence type="ECO:0008006" key="19">
    <source>
        <dbReference type="Google" id="ProtNLM"/>
    </source>
</evidence>
<dbReference type="PRINTS" id="PR01185">
    <property type="entry name" value="INTEGRINA"/>
</dbReference>
<dbReference type="InterPro" id="IPR013519">
    <property type="entry name" value="Int_alpha_beta-p"/>
</dbReference>
<keyword evidence="11" id="KW-0325">Glycoprotein</keyword>
<dbReference type="Gene3D" id="1.20.5.930">
    <property type="entry name" value="Bicelle-embedded integrin alpha(iib) transmembrane segment"/>
    <property type="match status" value="1"/>
</dbReference>
<dbReference type="Pfam" id="PF20806">
    <property type="entry name" value="Integrin_A_Ig_3"/>
    <property type="match status" value="1"/>
</dbReference>
<dbReference type="GO" id="GO:0007229">
    <property type="term" value="P:integrin-mediated signaling pathway"/>
    <property type="evidence" value="ECO:0007669"/>
    <property type="project" value="UniProtKB-KW"/>
</dbReference>
<feature type="transmembrane region" description="Helical" evidence="13">
    <location>
        <begin position="1005"/>
        <end position="1029"/>
    </location>
</feature>
<comment type="subcellular location">
    <subcellularLocation>
        <location evidence="1 13">Membrane</location>
        <topology evidence="1 13">Single-pass type I membrane protein</topology>
    </subcellularLocation>
</comment>
<dbReference type="Gene3D" id="2.60.40.1510">
    <property type="entry name" value="ntegrin, alpha v. Chain A, domain 3"/>
    <property type="match status" value="1"/>
</dbReference>
<feature type="repeat" description="FG-GAP" evidence="12">
    <location>
        <begin position="421"/>
        <end position="482"/>
    </location>
</feature>
<comment type="caution">
    <text evidence="17">The sequence shown here is derived from an EMBL/GenBank/DDBJ whole genome shotgun (WGS) entry which is preliminary data.</text>
</comment>
<dbReference type="GO" id="GO:0007160">
    <property type="term" value="P:cell-matrix adhesion"/>
    <property type="evidence" value="ECO:0007669"/>
    <property type="project" value="TreeGrafter"/>
</dbReference>
<evidence type="ECO:0000256" key="4">
    <source>
        <dbReference type="ARBA" id="ARBA00022729"/>
    </source>
</evidence>
<dbReference type="GO" id="GO:0050900">
    <property type="term" value="P:leukocyte migration"/>
    <property type="evidence" value="ECO:0007669"/>
    <property type="project" value="TreeGrafter"/>
</dbReference>
<dbReference type="GO" id="GO:0008305">
    <property type="term" value="C:integrin complex"/>
    <property type="evidence" value="ECO:0007669"/>
    <property type="project" value="InterPro"/>
</dbReference>
<evidence type="ECO:0000256" key="1">
    <source>
        <dbReference type="ARBA" id="ARBA00004479"/>
    </source>
</evidence>
<evidence type="ECO:0000256" key="8">
    <source>
        <dbReference type="ARBA" id="ARBA00023037"/>
    </source>
</evidence>
<evidence type="ECO:0000259" key="16">
    <source>
        <dbReference type="Pfam" id="PF20806"/>
    </source>
</evidence>
<keyword evidence="4 13" id="KW-0732">Signal</keyword>
<feature type="signal peptide" evidence="13">
    <location>
        <begin position="1"/>
        <end position="22"/>
    </location>
</feature>
<keyword evidence="3 13" id="KW-0812">Transmembrane</keyword>
<dbReference type="PANTHER" id="PTHR23220:SF9">
    <property type="entry name" value="INTEGRIN ALPHA-6"/>
    <property type="match status" value="1"/>
</dbReference>
<feature type="domain" description="Integrin alpha third immunoglobulin-like" evidence="16">
    <location>
        <begin position="787"/>
        <end position="995"/>
    </location>
</feature>
<dbReference type="Gene3D" id="2.60.40.1460">
    <property type="entry name" value="Integrin domains. Chain A, domain 2"/>
    <property type="match status" value="1"/>
</dbReference>
<dbReference type="InterPro" id="IPR048285">
    <property type="entry name" value="Integrin_alpha_Ig-like_2"/>
</dbReference>
<dbReference type="Pfam" id="PF08441">
    <property type="entry name" value="Integrin_A_Ig_1"/>
    <property type="match status" value="1"/>
</dbReference>
<dbReference type="Pfam" id="PF01839">
    <property type="entry name" value="FG-GAP"/>
    <property type="match status" value="2"/>
</dbReference>
<keyword evidence="7 13" id="KW-1133">Transmembrane helix</keyword>
<dbReference type="GO" id="GO:0009897">
    <property type="term" value="C:external side of plasma membrane"/>
    <property type="evidence" value="ECO:0007669"/>
    <property type="project" value="TreeGrafter"/>
</dbReference>
<keyword evidence="10 13" id="KW-0675">Receptor</keyword>
<gene>
    <name evidence="17" type="ORF">AALO_G00293130</name>
</gene>
<evidence type="ECO:0000256" key="2">
    <source>
        <dbReference type="ARBA" id="ARBA00008054"/>
    </source>
</evidence>
<evidence type="ECO:0000256" key="11">
    <source>
        <dbReference type="ARBA" id="ARBA00023180"/>
    </source>
</evidence>
<feature type="repeat" description="FG-GAP" evidence="12">
    <location>
        <begin position="301"/>
        <end position="362"/>
    </location>
</feature>
<dbReference type="SUPFAM" id="SSF69179">
    <property type="entry name" value="Integrin domains"/>
    <property type="match status" value="3"/>
</dbReference>
<sequence length="1051" mass="114820">MGWCRITVTLPFLLLIWTCISAFNLDTENVIIKSGDQGSLFGFSLAMHRELKPDKRHLLVGAPKAAGLGAQKSSKTGGLYTCDINAPGTSCTRVQFDEKLDKKSENKDDQWLGVVVQSQGPGGQVLTCAHRYEQRYFVNTSQESRDITGRCYVFGPDLTIDTNRNGEGGEWKFCSGRTRGHERFGSCQQGISATFTRGHHYLIFGAPGAYNWKGIVRLEQKNDSLADQFIFNDGPYEVGDENQQNEDLVPVPASSYLGFSLDSGKGITKQNHLTVVAGAPRANHSGAVVFLKIEPNTATMSTEHILEGEGLASSFGYDVAVLDLNADGWLDVVVGAPQFFIKEGDTGGAIYVYINKKGAWNNIKPVRIDGPKDSMFGLAVENIGDVNLDGYTDVAAGAPYDGDGVGKVFIYHGAKDGIMVKPAQVLTGGSRVKLFGYSMAGNMDMDLNAYPDLAIGSLSDSVYVYRARPVINLQKEVKISPKELDLTKNNCGDSICLEVEACFLYTANPSTINPVIVIKYMFQTDMARRKQGLPPRVTFSTRSSTDHDYESTGTLKLLAQNAKQCIQNKLKLKDNIKDKLRGIPIEVSVEIQESSRKRRALPGLTPILDANEPTSVLSEVNFVKEGCGSDNICQSNLEIKYQFCSSEANKNIFKTLPKRGSVQLISLSDQKEIALEVTVTNKGGDDAYEAAVVASFPRTLSYSATRVLNTDKQVVCVANQNGSQAECELGNPFKKDSEVTFYIILSTGGISLNTTEVEIDLKLKTTSQQQGVSEVKARADVAIKMLLSVTGVAKPSQVYYSGVVKGESSMKYESEVGNLIEYEFRIINLGKSLQSYGRSTLTIHWPKVNDNGDIGKHLLYLMSVTSTGLDSNTCDGEVNPLLLKEGSPTRGKREVASEKPAEEGSIALLTDKRKNKTLSCGTGARCTDLKCHLQGMRSSAVIKLRARLWNGTFLEDYSDLNYLNILVTAKLTVDGKASNIDLTDTSATASVTVFPERRMAQHGGLPWWIILVAILLGLLLLGLLIFLLWKCGFFGNKDDDPSEKEKLTSEA</sequence>
<dbReference type="GO" id="GO:0005178">
    <property type="term" value="F:integrin binding"/>
    <property type="evidence" value="ECO:0007669"/>
    <property type="project" value="TreeGrafter"/>
</dbReference>
<dbReference type="Proteomes" id="UP000823561">
    <property type="component" value="Chromosome 23"/>
</dbReference>
<evidence type="ECO:0000313" key="17">
    <source>
        <dbReference type="EMBL" id="KAG5262183.1"/>
    </source>
</evidence>
<evidence type="ECO:0000256" key="9">
    <source>
        <dbReference type="ARBA" id="ARBA00023136"/>
    </source>
</evidence>
<reference evidence="17" key="1">
    <citation type="submission" date="2020-10" db="EMBL/GenBank/DDBJ databases">
        <title>Chromosome-scale genome assembly of the Allis shad, Alosa alosa.</title>
        <authorList>
            <person name="Margot Z."/>
            <person name="Christophe K."/>
            <person name="Cabau C."/>
            <person name="Louis A."/>
            <person name="Berthelot C."/>
            <person name="Parey E."/>
            <person name="Roest Crollius H."/>
            <person name="Montfort J."/>
            <person name="Robinson-Rechavi M."/>
            <person name="Bucao C."/>
            <person name="Bouchez O."/>
            <person name="Gislard M."/>
            <person name="Lluch J."/>
            <person name="Milhes M."/>
            <person name="Lampietro C."/>
            <person name="Lopez Roques C."/>
            <person name="Donnadieu C."/>
            <person name="Braasch I."/>
            <person name="Desvignes T."/>
            <person name="Postlethwait J."/>
            <person name="Bobe J."/>
            <person name="Guiguen Y."/>
        </authorList>
    </citation>
    <scope>NUCLEOTIDE SEQUENCE</scope>
    <source>
        <strain evidence="17">M-15738</strain>
        <tissue evidence="17">Blood</tissue>
    </source>
</reference>
<dbReference type="Pfam" id="PF20805">
    <property type="entry name" value="Integrin_A_Ig_2"/>
    <property type="match status" value="1"/>
</dbReference>
<dbReference type="InterPro" id="IPR013517">
    <property type="entry name" value="FG-GAP"/>
</dbReference>
<dbReference type="AlphaFoldDB" id="A0AAV6FHB3"/>
<evidence type="ECO:0000256" key="7">
    <source>
        <dbReference type="ARBA" id="ARBA00022989"/>
    </source>
</evidence>
<feature type="repeat" description="FG-GAP" evidence="12">
    <location>
        <begin position="27"/>
        <end position="91"/>
    </location>
</feature>
<evidence type="ECO:0000259" key="15">
    <source>
        <dbReference type="Pfam" id="PF20805"/>
    </source>
</evidence>
<dbReference type="InterPro" id="IPR032695">
    <property type="entry name" value="Integrin_dom_sf"/>
</dbReference>
<keyword evidence="9 13" id="KW-0472">Membrane</keyword>
<dbReference type="Gene3D" id="2.130.10.130">
    <property type="entry name" value="Integrin alpha, N-terminal"/>
    <property type="match status" value="1"/>
</dbReference>
<name>A0AAV6FHB3_9TELE</name>
<evidence type="ECO:0000256" key="3">
    <source>
        <dbReference type="ARBA" id="ARBA00022692"/>
    </source>
</evidence>
<dbReference type="SMART" id="SM00191">
    <property type="entry name" value="Int_alpha"/>
    <property type="match status" value="5"/>
</dbReference>